<name>A0A2M6WIG1_9BACT</name>
<dbReference type="InterPro" id="IPR000760">
    <property type="entry name" value="Inositol_monophosphatase-like"/>
</dbReference>
<dbReference type="PANTHER" id="PTHR20854:SF4">
    <property type="entry name" value="INOSITOL-1-MONOPHOSPHATASE-RELATED"/>
    <property type="match status" value="1"/>
</dbReference>
<dbReference type="Gene3D" id="3.30.540.10">
    <property type="entry name" value="Fructose-1,6-Bisphosphatase, subunit A, domain 1"/>
    <property type="match status" value="1"/>
</dbReference>
<accession>A0A2M6WIG1</accession>
<evidence type="ECO:0000256" key="1">
    <source>
        <dbReference type="ARBA" id="ARBA00001946"/>
    </source>
</evidence>
<dbReference type="PROSITE" id="PS00629">
    <property type="entry name" value="IMP_1"/>
    <property type="match status" value="1"/>
</dbReference>
<feature type="binding site" evidence="5">
    <location>
        <position position="79"/>
    </location>
    <ligand>
        <name>Mg(2+)</name>
        <dbReference type="ChEBI" id="CHEBI:18420"/>
        <label>1</label>
        <note>catalytic</note>
    </ligand>
</feature>
<dbReference type="PRINTS" id="PR00377">
    <property type="entry name" value="IMPHPHTASES"/>
</dbReference>
<evidence type="ECO:0000313" key="6">
    <source>
        <dbReference type="EMBL" id="PIT92559.1"/>
    </source>
</evidence>
<dbReference type="CDD" id="cd01637">
    <property type="entry name" value="IMPase_like"/>
    <property type="match status" value="1"/>
</dbReference>
<dbReference type="EMBL" id="PFBA01000014">
    <property type="protein sequence ID" value="PIT92559.1"/>
    <property type="molecule type" value="Genomic_DNA"/>
</dbReference>
<gene>
    <name evidence="6" type="ORF">COU08_01700</name>
</gene>
<evidence type="ECO:0000256" key="2">
    <source>
        <dbReference type="ARBA" id="ARBA00022723"/>
    </source>
</evidence>
<feature type="binding site" evidence="5">
    <location>
        <position position="63"/>
    </location>
    <ligand>
        <name>Mg(2+)</name>
        <dbReference type="ChEBI" id="CHEBI:18420"/>
        <label>1</label>
        <note>catalytic</note>
    </ligand>
</feature>
<dbReference type="InterPro" id="IPR020583">
    <property type="entry name" value="Inositol_monoP_metal-BS"/>
</dbReference>
<reference evidence="7" key="1">
    <citation type="submission" date="2017-09" db="EMBL/GenBank/DDBJ databases">
        <title>Depth-based differentiation of microbial function through sediment-hosted aquifers and enrichment of novel symbionts in the deep terrestrial subsurface.</title>
        <authorList>
            <person name="Probst A.J."/>
            <person name="Ladd B."/>
            <person name="Jarett J.K."/>
            <person name="Geller-Mcgrath D.E."/>
            <person name="Sieber C.M.K."/>
            <person name="Emerson J.B."/>
            <person name="Anantharaman K."/>
            <person name="Thomas B.C."/>
            <person name="Malmstrom R."/>
            <person name="Stieglmeier M."/>
            <person name="Klingl A."/>
            <person name="Woyke T."/>
            <person name="Ryan C.M."/>
            <person name="Banfield J.F."/>
        </authorList>
    </citation>
    <scope>NUCLEOTIDE SEQUENCE [LARGE SCALE GENOMIC DNA]</scope>
</reference>
<evidence type="ECO:0000256" key="3">
    <source>
        <dbReference type="ARBA" id="ARBA00022801"/>
    </source>
</evidence>
<keyword evidence="2 5" id="KW-0479">Metal-binding</keyword>
<dbReference type="SUPFAM" id="SSF56655">
    <property type="entry name" value="Carbohydrate phosphatase"/>
    <property type="match status" value="1"/>
</dbReference>
<feature type="binding site" evidence="5">
    <location>
        <position position="82"/>
    </location>
    <ligand>
        <name>Mg(2+)</name>
        <dbReference type="ChEBI" id="CHEBI:18420"/>
        <label>1</label>
        <note>catalytic</note>
    </ligand>
</feature>
<dbReference type="PANTHER" id="PTHR20854">
    <property type="entry name" value="INOSITOL MONOPHOSPHATASE"/>
    <property type="match status" value="1"/>
</dbReference>
<dbReference type="GO" id="GO:0006020">
    <property type="term" value="P:inositol metabolic process"/>
    <property type="evidence" value="ECO:0007669"/>
    <property type="project" value="TreeGrafter"/>
</dbReference>
<dbReference type="Gene3D" id="3.40.190.80">
    <property type="match status" value="1"/>
</dbReference>
<keyword evidence="3" id="KW-0378">Hydrolase</keyword>
<comment type="caution">
    <text evidence="6">The sequence shown here is derived from an EMBL/GenBank/DDBJ whole genome shotgun (WGS) entry which is preliminary data.</text>
</comment>
<protein>
    <recommendedName>
        <fullName evidence="8">Inositol monophosphatase</fullName>
    </recommendedName>
</protein>
<sequence length="262" mass="29378">MESFIKEIIQKAGSQIMDFSENPEIIQTKEKATDIVTKADIASQEIIVNAIQNKYPDHGIVSEEIEEQNTDAEYVWYIDPLDGTKNFATKTWLFGINIALAKQGKMHYAAIYLPATKELCYAEREKGAYLSGKKIQCSKNSDWRTTYGLGQPVYTKAYAEFQKRLSERSKGTAWINALGPPSVAAIWVADGRRDWYIGPSNRSYDYAAPSLIAKEAGCKVSNFRGSEWKPGDTGIILANNYFFPKLLEMVRASFEGSAQPNN</sequence>
<dbReference type="GO" id="GO:0046872">
    <property type="term" value="F:metal ion binding"/>
    <property type="evidence" value="ECO:0007669"/>
    <property type="project" value="UniProtKB-KW"/>
</dbReference>
<dbReference type="Proteomes" id="UP000228635">
    <property type="component" value="Unassembled WGS sequence"/>
</dbReference>
<proteinExistence type="predicted"/>
<dbReference type="AlphaFoldDB" id="A0A2M6WIG1"/>
<comment type="cofactor">
    <cofactor evidence="1 5">
        <name>Mg(2+)</name>
        <dbReference type="ChEBI" id="CHEBI:18420"/>
    </cofactor>
</comment>
<dbReference type="GO" id="GO:0008934">
    <property type="term" value="F:inositol monophosphate 1-phosphatase activity"/>
    <property type="evidence" value="ECO:0007669"/>
    <property type="project" value="TreeGrafter"/>
</dbReference>
<evidence type="ECO:0000256" key="5">
    <source>
        <dbReference type="PIRSR" id="PIRSR600760-2"/>
    </source>
</evidence>
<feature type="binding site" evidence="5">
    <location>
        <position position="205"/>
    </location>
    <ligand>
        <name>Mg(2+)</name>
        <dbReference type="ChEBI" id="CHEBI:18420"/>
        <label>1</label>
        <note>catalytic</note>
    </ligand>
</feature>
<evidence type="ECO:0008006" key="8">
    <source>
        <dbReference type="Google" id="ProtNLM"/>
    </source>
</evidence>
<dbReference type="Pfam" id="PF00459">
    <property type="entry name" value="Inositol_P"/>
    <property type="match status" value="1"/>
</dbReference>
<organism evidence="6 7">
    <name type="scientific">Candidatus Harrisonbacteria bacterium CG10_big_fil_rev_8_21_14_0_10_42_17</name>
    <dbReference type="NCBI Taxonomy" id="1974584"/>
    <lineage>
        <taxon>Bacteria</taxon>
        <taxon>Candidatus Harrisoniibacteriota</taxon>
    </lineage>
</organism>
<keyword evidence="4 5" id="KW-0460">Magnesium</keyword>
<dbReference type="FunFam" id="3.30.540.10:FF:000003">
    <property type="entry name" value="Inositol-1-monophosphatase"/>
    <property type="match status" value="1"/>
</dbReference>
<evidence type="ECO:0000256" key="4">
    <source>
        <dbReference type="ARBA" id="ARBA00022842"/>
    </source>
</evidence>
<dbReference type="GO" id="GO:0007165">
    <property type="term" value="P:signal transduction"/>
    <property type="evidence" value="ECO:0007669"/>
    <property type="project" value="TreeGrafter"/>
</dbReference>
<feature type="binding site" evidence="5">
    <location>
        <position position="81"/>
    </location>
    <ligand>
        <name>Mg(2+)</name>
        <dbReference type="ChEBI" id="CHEBI:18420"/>
        <label>1</label>
        <note>catalytic</note>
    </ligand>
</feature>
<evidence type="ECO:0000313" key="7">
    <source>
        <dbReference type="Proteomes" id="UP000228635"/>
    </source>
</evidence>